<sequence>MRTVIQFGPQHPVWIEPLRLKLSLDGEIVRDAELEAGYVHKGLEKKFEWDYNKGAYLSERVCAICTQHHSTCYCMAVEGTMGLEIPRRAAIIRTIMLELERLHSHLLAIGLTLESIGFENMFMLCFRNREMVLDVFERSTGNRVLHGINIVGGVIRNIGPEMAKEISDFCDAMEKKCHDLESMIVNSYTIRQRMQGVGVMSEKLAKDLCVVGPVARGSNVPYDVRHAYPYLLYKEVKVTPVTEKDGDCWARSLVRVRELFQSIEIIRQCLPLLEGTPDELFAKSKTLPDGEYFARDEAPRGELFYYVRGKKSKELDRVKIRTSTYANGIGIVPLIRGSHLADVGLITITFDPCIGCFDR</sequence>
<evidence type="ECO:0000256" key="2">
    <source>
        <dbReference type="PIRSR" id="PIRSR601501-1"/>
    </source>
</evidence>
<reference evidence="4 5" key="2">
    <citation type="journal article" date="2008" name="Int. J. Syst. Evol. Microbiol.">
        <title>Methanocella paludicola gen. nov., sp. nov., a methane-producing archaeon, the first isolate of the lineage 'Rice Cluster I', and proposal of the new archaeal order Methanocellales ord. nov.</title>
        <authorList>
            <person name="Sakai S."/>
            <person name="Imachi H."/>
            <person name="Hanada S."/>
            <person name="Ohashi A."/>
            <person name="Harada H."/>
            <person name="Kamagata Y."/>
        </authorList>
    </citation>
    <scope>NUCLEOTIDE SEQUENCE [LARGE SCALE GENOMIC DNA]</scope>
    <source>
        <strain evidence="5">DSM 17711 / JCM 13418 / NBRC 101707 / SANAE</strain>
    </source>
</reference>
<dbReference type="STRING" id="304371.MCP_0523"/>
<evidence type="ECO:0000313" key="5">
    <source>
        <dbReference type="Proteomes" id="UP000001882"/>
    </source>
</evidence>
<dbReference type="eggNOG" id="arCOG01547">
    <property type="taxonomic scope" value="Archaea"/>
</dbReference>
<feature type="binding site" evidence="2">
    <location>
        <position position="44"/>
    </location>
    <ligand>
        <name>Mg(2+)</name>
        <dbReference type="ChEBI" id="CHEBI:18420"/>
    </ligand>
</feature>
<comment type="cofactor">
    <cofactor evidence="2">
        <name>Fe cation</name>
        <dbReference type="ChEBI" id="CHEBI:24875"/>
    </cofactor>
</comment>
<feature type="binding site" evidence="2">
    <location>
        <position position="320"/>
    </location>
    <ligand>
        <name>Mg(2+)</name>
        <dbReference type="ChEBI" id="CHEBI:18420"/>
    </ligand>
</feature>
<dbReference type="FunCoup" id="D1YVX3">
    <property type="interactions" value="41"/>
</dbReference>
<accession>D1YVX3</accession>
<evidence type="ECO:0000259" key="3">
    <source>
        <dbReference type="Pfam" id="PF00346"/>
    </source>
</evidence>
<dbReference type="InterPro" id="IPR052197">
    <property type="entry name" value="ComplexI_49kDa-like"/>
</dbReference>
<keyword evidence="1" id="KW-0560">Oxidoreductase</keyword>
<dbReference type="Pfam" id="PF00346">
    <property type="entry name" value="Complex1_49kDa"/>
    <property type="match status" value="2"/>
</dbReference>
<feature type="domain" description="NADH-quinone oxidoreductase subunit D" evidence="3">
    <location>
        <begin position="282"/>
        <end position="359"/>
    </location>
</feature>
<name>D1YVX3_METPS</name>
<dbReference type="PANTHER" id="PTHR43485">
    <property type="entry name" value="HYDROGENASE-4 COMPONENT G"/>
    <property type="match status" value="1"/>
</dbReference>
<dbReference type="AlphaFoldDB" id="D1YVX3"/>
<dbReference type="GO" id="GO:0016151">
    <property type="term" value="F:nickel cation binding"/>
    <property type="evidence" value="ECO:0007669"/>
    <property type="project" value="InterPro"/>
</dbReference>
<dbReference type="InParanoid" id="D1YVX3"/>
<gene>
    <name evidence="4" type="ordered locus">MCP_0523</name>
</gene>
<dbReference type="InterPro" id="IPR029014">
    <property type="entry name" value="NiFe-Hase_large"/>
</dbReference>
<dbReference type="Gene3D" id="1.10.645.10">
    <property type="entry name" value="Cytochrome-c3 Hydrogenase, chain B"/>
    <property type="match status" value="1"/>
</dbReference>
<feature type="binding site" evidence="2">
    <location>
        <position position="65"/>
    </location>
    <ligand>
        <name>Ni(2+)</name>
        <dbReference type="ChEBI" id="CHEBI:49786"/>
    </ligand>
</feature>
<reference evidence="5" key="3">
    <citation type="journal article" date="2011" name="PLoS ONE">
        <title>Genome sequence of a mesophilic hydrogenotrophic methanogen Methanocella paludicola, the first cultivated representative of the order Methanocellales.</title>
        <authorList>
            <person name="Sakai S."/>
            <person name="Takaki Y."/>
            <person name="Shimamura S."/>
            <person name="Sekine M."/>
            <person name="Tajima T."/>
            <person name="Kosugi H."/>
            <person name="Ichikawa N."/>
            <person name="Tasumi E."/>
            <person name="Hiraki A.T."/>
            <person name="Shimizu A."/>
            <person name="Kato Y."/>
            <person name="Nishiko R."/>
            <person name="Mori K."/>
            <person name="Fujita N."/>
            <person name="Imachi H."/>
            <person name="Takai K."/>
        </authorList>
    </citation>
    <scope>NUCLEOTIDE SEQUENCE [LARGE SCALE GENOMIC DNA]</scope>
    <source>
        <strain evidence="5">DSM 17711 / JCM 13418 / NBRC 101707 / SANAE</strain>
    </source>
</reference>
<feature type="binding site" evidence="2">
    <location>
        <position position="62"/>
    </location>
    <ligand>
        <name>Mg(2+)</name>
        <dbReference type="ChEBI" id="CHEBI:18420"/>
    </ligand>
</feature>
<feature type="domain" description="NADH-quinone oxidoreductase subunit D" evidence="3">
    <location>
        <begin position="116"/>
        <end position="275"/>
    </location>
</feature>
<feature type="binding site" evidence="2">
    <location>
        <position position="65"/>
    </location>
    <ligand>
        <name>Fe cation</name>
        <dbReference type="ChEBI" id="CHEBI:24875"/>
    </ligand>
</feature>
<keyword evidence="2" id="KW-0533">Nickel</keyword>
<dbReference type="GO" id="GO:0016651">
    <property type="term" value="F:oxidoreductase activity, acting on NAD(P)H"/>
    <property type="evidence" value="ECO:0007669"/>
    <property type="project" value="InterPro"/>
</dbReference>
<keyword evidence="2" id="KW-0460">Magnesium</keyword>
<feature type="binding site" evidence="2">
    <location>
        <position position="353"/>
    </location>
    <ligand>
        <name>Ni(2+)</name>
        <dbReference type="ChEBI" id="CHEBI:49786"/>
    </ligand>
</feature>
<dbReference type="InterPro" id="IPR001135">
    <property type="entry name" value="NADH_Q_OxRdtase_suD"/>
</dbReference>
<dbReference type="Proteomes" id="UP000001882">
    <property type="component" value="Chromosome"/>
</dbReference>
<dbReference type="Pfam" id="PF00374">
    <property type="entry name" value="NiFeSe_Hases"/>
    <property type="match status" value="1"/>
</dbReference>
<protein>
    <submittedName>
        <fullName evidence="4">[NiFe]-hydrogenase large subunit</fullName>
    </submittedName>
</protein>
<dbReference type="EMBL" id="AP011532">
    <property type="protein sequence ID" value="BAI60595.1"/>
    <property type="molecule type" value="Genomic_DNA"/>
</dbReference>
<dbReference type="InterPro" id="IPR001501">
    <property type="entry name" value="Ni-dep_hyd_lsu"/>
</dbReference>
<organism evidence="4 5">
    <name type="scientific">Methanocella paludicola (strain DSM 17711 / JCM 13418 / NBRC 101707 / SANAE)</name>
    <dbReference type="NCBI Taxonomy" id="304371"/>
    <lineage>
        <taxon>Archaea</taxon>
        <taxon>Methanobacteriati</taxon>
        <taxon>Methanobacteriota</taxon>
        <taxon>Stenosarchaea group</taxon>
        <taxon>Methanomicrobia</taxon>
        <taxon>Methanocellales</taxon>
        <taxon>Methanocellaceae</taxon>
        <taxon>Methanocella</taxon>
    </lineage>
</organism>
<evidence type="ECO:0000313" key="4">
    <source>
        <dbReference type="EMBL" id="BAI60595.1"/>
    </source>
</evidence>
<keyword evidence="2" id="KW-0408">Iron</keyword>
<keyword evidence="5" id="KW-1185">Reference proteome</keyword>
<dbReference type="GO" id="GO:0051287">
    <property type="term" value="F:NAD binding"/>
    <property type="evidence" value="ECO:0007669"/>
    <property type="project" value="InterPro"/>
</dbReference>
<dbReference type="GO" id="GO:0048038">
    <property type="term" value="F:quinone binding"/>
    <property type="evidence" value="ECO:0007669"/>
    <property type="project" value="InterPro"/>
</dbReference>
<dbReference type="GeneID" id="8682755"/>
<dbReference type="RefSeq" id="WP_012899275.1">
    <property type="nucleotide sequence ID" value="NC_013665.1"/>
</dbReference>
<comment type="cofactor">
    <cofactor evidence="2">
        <name>Ni(2+)</name>
        <dbReference type="ChEBI" id="CHEBI:49786"/>
    </cofactor>
</comment>
<feature type="binding site" evidence="2">
    <location>
        <position position="356"/>
    </location>
    <ligand>
        <name>Fe cation</name>
        <dbReference type="ChEBI" id="CHEBI:24875"/>
    </ligand>
</feature>
<keyword evidence="2" id="KW-0479">Metal-binding</keyword>
<dbReference type="PANTHER" id="PTHR43485:SF1">
    <property type="entry name" value="FORMATE HYDROGENLYASE SUBUNIT 5-RELATED"/>
    <property type="match status" value="1"/>
</dbReference>
<evidence type="ECO:0000256" key="1">
    <source>
        <dbReference type="ARBA" id="ARBA00023002"/>
    </source>
</evidence>
<dbReference type="OrthoDB" id="43567at2157"/>
<proteinExistence type="predicted"/>
<reference evidence="4 5" key="1">
    <citation type="journal article" date="2007" name="Appl. Environ. Microbiol.">
        <title>Isolation of key methanogens for global methane emission from rice paddy fields: a novel isolate affiliated with the clone cluster rice cluster I.</title>
        <authorList>
            <person name="Sakai S."/>
            <person name="Imachi H."/>
            <person name="Sekiguchi Y."/>
            <person name="Ohashi A."/>
            <person name="Harada H."/>
            <person name="Kamagata Y."/>
        </authorList>
    </citation>
    <scope>NUCLEOTIDE SEQUENCE [LARGE SCALE GENOMIC DNA]</scope>
    <source>
        <strain evidence="5">DSM 17711 / JCM 13418 / NBRC 101707 / SANAE</strain>
    </source>
</reference>
<dbReference type="SUPFAM" id="SSF56762">
    <property type="entry name" value="HydB/Nqo4-like"/>
    <property type="match status" value="1"/>
</dbReference>
<dbReference type="KEGG" id="mpd:MCP_0523"/>